<accession>A0A2T0SN28</accession>
<evidence type="ECO:0000313" key="4">
    <source>
        <dbReference type="Proteomes" id="UP000239494"/>
    </source>
</evidence>
<evidence type="ECO:0000313" key="3">
    <source>
        <dbReference type="EMBL" id="PRY34822.1"/>
    </source>
</evidence>
<dbReference type="InterPro" id="IPR036928">
    <property type="entry name" value="AS_sf"/>
</dbReference>
<proteinExistence type="inferred from homology"/>
<dbReference type="NCBIfam" id="NF009119">
    <property type="entry name" value="PRK12470.1"/>
    <property type="match status" value="1"/>
</dbReference>
<dbReference type="EMBL" id="PVTF01000015">
    <property type="protein sequence ID" value="PRY34822.1"/>
    <property type="molecule type" value="Genomic_DNA"/>
</dbReference>
<dbReference type="OrthoDB" id="5175573at2"/>
<dbReference type="InterPro" id="IPR020556">
    <property type="entry name" value="Amidase_CS"/>
</dbReference>
<dbReference type="PANTHER" id="PTHR11895">
    <property type="entry name" value="TRANSAMIDASE"/>
    <property type="match status" value="1"/>
</dbReference>
<dbReference type="InterPro" id="IPR000120">
    <property type="entry name" value="Amidase"/>
</dbReference>
<gene>
    <name evidence="3" type="ORF">CLV43_11598</name>
</gene>
<evidence type="ECO:0000256" key="1">
    <source>
        <dbReference type="ARBA" id="ARBA00009199"/>
    </source>
</evidence>
<comment type="caution">
    <text evidence="3">The sequence shown here is derived from an EMBL/GenBank/DDBJ whole genome shotgun (WGS) entry which is preliminary data.</text>
</comment>
<dbReference type="PROSITE" id="PS00571">
    <property type="entry name" value="AMIDASES"/>
    <property type="match status" value="1"/>
</dbReference>
<organism evidence="3 4">
    <name type="scientific">Umezawaea tangerina</name>
    <dbReference type="NCBI Taxonomy" id="84725"/>
    <lineage>
        <taxon>Bacteria</taxon>
        <taxon>Bacillati</taxon>
        <taxon>Actinomycetota</taxon>
        <taxon>Actinomycetes</taxon>
        <taxon>Pseudonocardiales</taxon>
        <taxon>Pseudonocardiaceae</taxon>
        <taxon>Umezawaea</taxon>
    </lineage>
</organism>
<dbReference type="InterPro" id="IPR023631">
    <property type="entry name" value="Amidase_dom"/>
</dbReference>
<protein>
    <submittedName>
        <fullName evidence="3">Amidase</fullName>
    </submittedName>
</protein>
<dbReference type="AlphaFoldDB" id="A0A2T0SN28"/>
<name>A0A2T0SN28_9PSEU</name>
<dbReference type="SUPFAM" id="SSF75304">
    <property type="entry name" value="Amidase signature (AS) enzymes"/>
    <property type="match status" value="1"/>
</dbReference>
<dbReference type="PANTHER" id="PTHR11895:SF7">
    <property type="entry name" value="GLUTAMYL-TRNA(GLN) AMIDOTRANSFERASE SUBUNIT A, MITOCHONDRIAL"/>
    <property type="match status" value="1"/>
</dbReference>
<dbReference type="RefSeq" id="WP_106194288.1">
    <property type="nucleotide sequence ID" value="NZ_PVTF01000015.1"/>
</dbReference>
<dbReference type="GO" id="GO:0003824">
    <property type="term" value="F:catalytic activity"/>
    <property type="evidence" value="ECO:0007669"/>
    <property type="project" value="InterPro"/>
</dbReference>
<dbReference type="Gene3D" id="3.90.1300.10">
    <property type="entry name" value="Amidase signature (AS) domain"/>
    <property type="match status" value="1"/>
</dbReference>
<sequence>MDLTEVCFAGAARQAELLRSGELTSRELVTECLRRVHAHDRELNAFRVVFDDRALAEADAADARRARGEDAPLLGVPIAVKEDLAIAGLPTTRGTDAVVRVAEADSEVVRLLRAAGAVVLGRTRMPELGLWPYTESSWAGVTRNPWSREHSPGGSSGGSAAAVAAGFVGGAIGTDGAGSIRIPAASTGLFGLKPQRGRVSLLPDEQVWTGLVAAGPITRHVADWALIADQIKDANGAARPPRSSFTAATTADAGRLRIAVSLRPWGPGIPLSQEVRDVVLDTASLLGDLGHDVVRLDPEMNDIAGSTGFAARYLHCADIGRSAVDRPTRLDRRTQQIAALGRRLPAGLVRKVVEQGDRVGAHANRIFSGFDLLLTPVLTRPPLRVGEWSRWSTVRALLAAARMTTFLPLWNIAGNPAASVPAGYTRDGLPLAVQLVGRPHDECTILSVAGQLERARPWADRRPPAFA</sequence>
<keyword evidence="4" id="KW-1185">Reference proteome</keyword>
<dbReference type="Pfam" id="PF01425">
    <property type="entry name" value="Amidase"/>
    <property type="match status" value="1"/>
</dbReference>
<evidence type="ECO:0000259" key="2">
    <source>
        <dbReference type="Pfam" id="PF01425"/>
    </source>
</evidence>
<reference evidence="3 4" key="1">
    <citation type="submission" date="2018-03" db="EMBL/GenBank/DDBJ databases">
        <title>Genomic Encyclopedia of Archaeal and Bacterial Type Strains, Phase II (KMG-II): from individual species to whole genera.</title>
        <authorList>
            <person name="Goeker M."/>
        </authorList>
    </citation>
    <scope>NUCLEOTIDE SEQUENCE [LARGE SCALE GENOMIC DNA]</scope>
    <source>
        <strain evidence="3 4">DSM 44720</strain>
    </source>
</reference>
<dbReference type="Proteomes" id="UP000239494">
    <property type="component" value="Unassembled WGS sequence"/>
</dbReference>
<feature type="domain" description="Amidase" evidence="2">
    <location>
        <begin position="27"/>
        <end position="446"/>
    </location>
</feature>
<comment type="similarity">
    <text evidence="1">Belongs to the amidase family.</text>
</comment>